<feature type="transmembrane region" description="Helical" evidence="15">
    <location>
        <begin position="681"/>
        <end position="711"/>
    </location>
</feature>
<feature type="transmembrane region" description="Helical" evidence="15">
    <location>
        <begin position="189"/>
        <end position="207"/>
    </location>
</feature>
<dbReference type="GO" id="GO:0005886">
    <property type="term" value="C:plasma membrane"/>
    <property type="evidence" value="ECO:0007669"/>
    <property type="project" value="UniProtKB-SubCell"/>
</dbReference>
<dbReference type="NCBIfam" id="TIGR01525">
    <property type="entry name" value="ATPase-IB_hvy"/>
    <property type="match status" value="1"/>
</dbReference>
<dbReference type="SUPFAM" id="SSF81653">
    <property type="entry name" value="Calcium ATPase, transduction domain A"/>
    <property type="match status" value="1"/>
</dbReference>
<dbReference type="Gene3D" id="3.40.50.1000">
    <property type="entry name" value="HAD superfamily/HAD-like"/>
    <property type="match status" value="1"/>
</dbReference>
<keyword evidence="6 15" id="KW-0812">Transmembrane</keyword>
<reference evidence="18 19" key="1">
    <citation type="journal article" date="2020" name="Int. J. Syst. Evol. Microbiol.">
        <title>Paraburkholderia madseniana sp. nov., a phenolic acid-degrading bacterium isolated from acidic forest soil.</title>
        <authorList>
            <person name="Wilhelm R.C."/>
            <person name="Murphy S.J.L."/>
            <person name="Feriancek N.M."/>
            <person name="Karasz D.C."/>
            <person name="DeRito C.M."/>
            <person name="Newman J.D."/>
            <person name="Buckley D.H."/>
        </authorList>
    </citation>
    <scope>NUCLEOTIDE SEQUENCE [LARGE SCALE GENOMIC DNA]</scope>
    <source>
        <strain evidence="18 19">RP11</strain>
    </source>
</reference>
<dbReference type="Gene3D" id="3.40.1110.10">
    <property type="entry name" value="Calcium-transporting ATPase, cytoplasmic domain N"/>
    <property type="match status" value="1"/>
</dbReference>
<keyword evidence="4 15" id="KW-1003">Cell membrane</keyword>
<dbReference type="InterPro" id="IPR023214">
    <property type="entry name" value="HAD_sf"/>
</dbReference>
<dbReference type="PANTHER" id="PTHR43520:SF5">
    <property type="entry name" value="CATION-TRANSPORTING P-TYPE ATPASE-RELATED"/>
    <property type="match status" value="1"/>
</dbReference>
<dbReference type="CDD" id="cd00371">
    <property type="entry name" value="HMA"/>
    <property type="match status" value="1"/>
</dbReference>
<keyword evidence="8 15" id="KW-0547">Nucleotide-binding</keyword>
<dbReference type="GO" id="GO:0005507">
    <property type="term" value="F:copper ion binding"/>
    <property type="evidence" value="ECO:0007669"/>
    <property type="project" value="TreeGrafter"/>
</dbReference>
<evidence type="ECO:0000256" key="11">
    <source>
        <dbReference type="ARBA" id="ARBA00022967"/>
    </source>
</evidence>
<evidence type="ECO:0000256" key="6">
    <source>
        <dbReference type="ARBA" id="ARBA00022692"/>
    </source>
</evidence>
<dbReference type="InterPro" id="IPR018303">
    <property type="entry name" value="ATPase_P-typ_P_site"/>
</dbReference>
<dbReference type="Proteomes" id="UP000463700">
    <property type="component" value="Unassembled WGS sequence"/>
</dbReference>
<dbReference type="OrthoDB" id="8552908at2"/>
<dbReference type="SUPFAM" id="SSF81665">
    <property type="entry name" value="Calcium ATPase, transmembrane domain M"/>
    <property type="match status" value="1"/>
</dbReference>
<keyword evidence="10" id="KW-0460">Magnesium</keyword>
<dbReference type="EMBL" id="VOSW01000032">
    <property type="protein sequence ID" value="KAE8758522.1"/>
    <property type="molecule type" value="Genomic_DNA"/>
</dbReference>
<evidence type="ECO:0000256" key="15">
    <source>
        <dbReference type="RuleBase" id="RU362081"/>
    </source>
</evidence>
<dbReference type="Pfam" id="PF00403">
    <property type="entry name" value="HMA"/>
    <property type="match status" value="1"/>
</dbReference>
<dbReference type="GO" id="GO:0005524">
    <property type="term" value="F:ATP binding"/>
    <property type="evidence" value="ECO:0007669"/>
    <property type="project" value="UniProtKB-UniRule"/>
</dbReference>
<evidence type="ECO:0000256" key="8">
    <source>
        <dbReference type="ARBA" id="ARBA00022741"/>
    </source>
</evidence>
<evidence type="ECO:0000259" key="17">
    <source>
        <dbReference type="PROSITE" id="PS50846"/>
    </source>
</evidence>
<dbReference type="PRINTS" id="PR00119">
    <property type="entry name" value="CATATPASE"/>
</dbReference>
<dbReference type="SUPFAM" id="SSF56784">
    <property type="entry name" value="HAD-like"/>
    <property type="match status" value="1"/>
</dbReference>
<dbReference type="GO" id="GO:0043682">
    <property type="term" value="F:P-type divalent copper transporter activity"/>
    <property type="evidence" value="ECO:0007669"/>
    <property type="project" value="TreeGrafter"/>
</dbReference>
<feature type="transmembrane region" description="Helical" evidence="15">
    <location>
        <begin position="165"/>
        <end position="183"/>
    </location>
</feature>
<dbReference type="Gene3D" id="2.70.150.10">
    <property type="entry name" value="Calcium-transporting ATPase, cytoplasmic transduction domain A"/>
    <property type="match status" value="1"/>
</dbReference>
<proteinExistence type="inferred from homology"/>
<dbReference type="InterPro" id="IPR023298">
    <property type="entry name" value="ATPase_P-typ_TM_dom_sf"/>
</dbReference>
<evidence type="ECO:0000256" key="9">
    <source>
        <dbReference type="ARBA" id="ARBA00022840"/>
    </source>
</evidence>
<evidence type="ECO:0000256" key="12">
    <source>
        <dbReference type="ARBA" id="ARBA00022989"/>
    </source>
</evidence>
<feature type="domain" description="HMA" evidence="17">
    <location>
        <begin position="7"/>
        <end position="73"/>
    </location>
</feature>
<evidence type="ECO:0000313" key="19">
    <source>
        <dbReference type="Proteomes" id="UP000463700"/>
    </source>
</evidence>
<feature type="transmembrane region" description="Helical" evidence="15">
    <location>
        <begin position="375"/>
        <end position="395"/>
    </location>
</feature>
<dbReference type="PROSITE" id="PS50846">
    <property type="entry name" value="HMA_2"/>
    <property type="match status" value="1"/>
</dbReference>
<evidence type="ECO:0000256" key="3">
    <source>
        <dbReference type="ARBA" id="ARBA00022448"/>
    </source>
</evidence>
<keyword evidence="5" id="KW-0597">Phosphoprotein</keyword>
<dbReference type="InterPro" id="IPR036412">
    <property type="entry name" value="HAD-like_sf"/>
</dbReference>
<dbReference type="Pfam" id="PF00122">
    <property type="entry name" value="E1-E2_ATPase"/>
    <property type="match status" value="1"/>
</dbReference>
<feature type="transmembrane region" description="Helical" evidence="15">
    <location>
        <begin position="345"/>
        <end position="363"/>
    </location>
</feature>
<dbReference type="NCBIfam" id="TIGR01511">
    <property type="entry name" value="ATPase-IB1_Cu"/>
    <property type="match status" value="1"/>
</dbReference>
<gene>
    <name evidence="18" type="ORF">FSO04_18530</name>
</gene>
<keyword evidence="9 15" id="KW-0067">ATP-binding</keyword>
<keyword evidence="13" id="KW-0406">Ion transport</keyword>
<organism evidence="18 19">
    <name type="scientific">Paraburkholderia madseniana</name>
    <dbReference type="NCBI Taxonomy" id="2599607"/>
    <lineage>
        <taxon>Bacteria</taxon>
        <taxon>Pseudomonadati</taxon>
        <taxon>Pseudomonadota</taxon>
        <taxon>Betaproteobacteria</taxon>
        <taxon>Burkholderiales</taxon>
        <taxon>Burkholderiaceae</taxon>
        <taxon>Paraburkholderia</taxon>
    </lineage>
</organism>
<dbReference type="Gene3D" id="3.30.70.100">
    <property type="match status" value="1"/>
</dbReference>
<dbReference type="GO" id="GO:0055070">
    <property type="term" value="P:copper ion homeostasis"/>
    <property type="evidence" value="ECO:0007669"/>
    <property type="project" value="TreeGrafter"/>
</dbReference>
<dbReference type="PRINTS" id="PR00943">
    <property type="entry name" value="CUATPASE"/>
</dbReference>
<feature type="transmembrane region" description="Helical" evidence="15">
    <location>
        <begin position="127"/>
        <end position="153"/>
    </location>
</feature>
<dbReference type="InterPro" id="IPR006121">
    <property type="entry name" value="HMA_dom"/>
</dbReference>
<dbReference type="PROSITE" id="PS00154">
    <property type="entry name" value="ATPASE_E1_E2"/>
    <property type="match status" value="1"/>
</dbReference>
<dbReference type="InterPro" id="IPR023299">
    <property type="entry name" value="ATPase_P-typ_cyto_dom_N"/>
</dbReference>
<evidence type="ECO:0000313" key="18">
    <source>
        <dbReference type="EMBL" id="KAE8758522.1"/>
    </source>
</evidence>
<keyword evidence="11" id="KW-1278">Translocase</keyword>
<dbReference type="GO" id="GO:0016887">
    <property type="term" value="F:ATP hydrolysis activity"/>
    <property type="evidence" value="ECO:0007669"/>
    <property type="project" value="InterPro"/>
</dbReference>
<feature type="region of interest" description="Disordered" evidence="16">
    <location>
        <begin position="736"/>
        <end position="757"/>
    </location>
</feature>
<dbReference type="InterPro" id="IPR001757">
    <property type="entry name" value="P_typ_ATPase"/>
</dbReference>
<dbReference type="PANTHER" id="PTHR43520">
    <property type="entry name" value="ATP7, ISOFORM B"/>
    <property type="match status" value="1"/>
</dbReference>
<evidence type="ECO:0000256" key="4">
    <source>
        <dbReference type="ARBA" id="ARBA00022475"/>
    </source>
</evidence>
<keyword evidence="7 15" id="KW-0479">Metal-binding</keyword>
<evidence type="ECO:0000256" key="16">
    <source>
        <dbReference type="SAM" id="MobiDB-lite"/>
    </source>
</evidence>
<sequence>MQSNLPDSALLDVRGMWCTSCANALEIMLRRQPGVLAASVSFAAESASLQWDPLATSLERLLQRTAKLGYACIPEGAGHDRRAHFARIRHDLMVRLVVAVFFSMWVMPAQWALYVAPEGSLSPAARFGLALFAGLAAMPVIGYGALPFFRAAWRTLRARAPGMDVLVATGAGGSCLLSVWQLIRGESTVYFDSAAMIVVFLLAGRLLETTVRSQSADAVRSLLELPPETAHVIDASGAETQVLAKRVERGSAVRVCPGERVPLDGVITQGVSSLDRSLLTGETAFITVEPGDVVEAGALNGDGELVVLVERAWGKRRVDLIAHSVRQMLARKTATQALAERFTRYLVPAICGLATLALLWNAAEGMAIAAALERAVAVLVITCPCALGMAVPLALTAGAGRAARAGVLFRDVEAIEKAGRIDLFCFDKTGTLTEGSPRLVQSQCADSVSTVDLFVDAAIAERGSEHPLAKAIESLVPPSCRATVDGATGTSRATSGAGVEWIGADASRILAGSASFLAGLGVPVPDTAATHTTVHVARDGRWRGTLHFADAPRAGARRALATLRTTGAALAMLTGDEPAVGLRVAEAVGIDSGAVYAGQSPEEKARRIFAAQAAGTKVAFIGDGLNDAPALAAADLGIAVANATASSVAAASIVLVEGGIEQLNAALEIARRTARVMRQNLIAAAVYNLLAVPLALSGVVSPAMAAALMIASSLSVTLNSSRLAAGAINRHSATADTFDTDTAPPQHTGSGSAAATCADVQHLTEG</sequence>
<keyword evidence="12 15" id="KW-1133">Transmembrane helix</keyword>
<comment type="subcellular location">
    <subcellularLocation>
        <location evidence="1">Cell membrane</location>
        <topology evidence="1">Multi-pass membrane protein</topology>
    </subcellularLocation>
</comment>
<evidence type="ECO:0000256" key="1">
    <source>
        <dbReference type="ARBA" id="ARBA00004651"/>
    </source>
</evidence>
<name>A0A6N6WCY7_9BURK</name>
<keyword evidence="14 15" id="KW-0472">Membrane</keyword>
<dbReference type="InterPro" id="IPR036163">
    <property type="entry name" value="HMA_dom_sf"/>
</dbReference>
<comment type="similarity">
    <text evidence="2 15">Belongs to the cation transport ATPase (P-type) (TC 3.A.3) family. Type IB subfamily.</text>
</comment>
<evidence type="ECO:0000256" key="14">
    <source>
        <dbReference type="ARBA" id="ARBA00023136"/>
    </source>
</evidence>
<evidence type="ECO:0000256" key="2">
    <source>
        <dbReference type="ARBA" id="ARBA00006024"/>
    </source>
</evidence>
<dbReference type="PROSITE" id="PS01047">
    <property type="entry name" value="HMA_1"/>
    <property type="match status" value="1"/>
</dbReference>
<keyword evidence="3" id="KW-0813">Transport</keyword>
<dbReference type="SUPFAM" id="SSF55008">
    <property type="entry name" value="HMA, heavy metal-associated domain"/>
    <property type="match status" value="1"/>
</dbReference>
<protein>
    <submittedName>
        <fullName evidence="18">Heavy metal translocating P-type ATPase</fullName>
    </submittedName>
</protein>
<dbReference type="InterPro" id="IPR059000">
    <property type="entry name" value="ATPase_P-type_domA"/>
</dbReference>
<dbReference type="Pfam" id="PF00702">
    <property type="entry name" value="Hydrolase"/>
    <property type="match status" value="1"/>
</dbReference>
<evidence type="ECO:0000256" key="5">
    <source>
        <dbReference type="ARBA" id="ARBA00022553"/>
    </source>
</evidence>
<dbReference type="AlphaFoldDB" id="A0A6N6WCY7"/>
<accession>A0A6N6WCY7</accession>
<feature type="transmembrane region" description="Helical" evidence="15">
    <location>
        <begin position="92"/>
        <end position="115"/>
    </location>
</feature>
<dbReference type="RefSeq" id="WP_154561185.1">
    <property type="nucleotide sequence ID" value="NZ_VOSW01000032.1"/>
</dbReference>
<evidence type="ECO:0000256" key="10">
    <source>
        <dbReference type="ARBA" id="ARBA00022842"/>
    </source>
</evidence>
<evidence type="ECO:0000256" key="7">
    <source>
        <dbReference type="ARBA" id="ARBA00022723"/>
    </source>
</evidence>
<dbReference type="InterPro" id="IPR017969">
    <property type="entry name" value="Heavy-metal-associated_CS"/>
</dbReference>
<dbReference type="InterPro" id="IPR027256">
    <property type="entry name" value="P-typ_ATPase_IB"/>
</dbReference>
<evidence type="ECO:0000256" key="13">
    <source>
        <dbReference type="ARBA" id="ARBA00023065"/>
    </source>
</evidence>
<comment type="caution">
    <text evidence="18">The sequence shown here is derived from an EMBL/GenBank/DDBJ whole genome shotgun (WGS) entry which is preliminary data.</text>
</comment>
<dbReference type="NCBIfam" id="TIGR01494">
    <property type="entry name" value="ATPase_P-type"/>
    <property type="match status" value="2"/>
</dbReference>
<dbReference type="InterPro" id="IPR008250">
    <property type="entry name" value="ATPase_P-typ_transduc_dom_A_sf"/>
</dbReference>